<evidence type="ECO:0000256" key="3">
    <source>
        <dbReference type="ARBA" id="ARBA00022723"/>
    </source>
</evidence>
<protein>
    <recommendedName>
        <fullName evidence="8">7-carboxy-7-deazaguanine synthase</fullName>
        <shortName evidence="8">CDG synthase</shortName>
        <ecNumber evidence="8">4.3.99.3</ecNumber>
    </recommendedName>
    <alternativeName>
        <fullName evidence="8">Queuosine biosynthesis protein QueE</fullName>
    </alternativeName>
</protein>
<feature type="domain" description="Radical SAM core" evidence="9">
    <location>
        <begin position="16"/>
        <end position="195"/>
    </location>
</feature>
<evidence type="ECO:0000256" key="5">
    <source>
        <dbReference type="ARBA" id="ARBA00023004"/>
    </source>
</evidence>
<keyword evidence="7 8" id="KW-0456">Lyase</keyword>
<keyword evidence="4 8" id="KW-0460">Magnesium</keyword>
<feature type="binding site" evidence="8">
    <location>
        <begin position="10"/>
        <end position="12"/>
    </location>
    <ligand>
        <name>substrate</name>
    </ligand>
</feature>
<feature type="binding site" evidence="8">
    <location>
        <position position="33"/>
    </location>
    <ligand>
        <name>[4Fe-4S] cluster</name>
        <dbReference type="ChEBI" id="CHEBI:49883"/>
        <note>4Fe-4S-S-AdoMet</note>
    </ligand>
</feature>
<dbReference type="Proteomes" id="UP000177583">
    <property type="component" value="Unassembled WGS sequence"/>
</dbReference>
<keyword evidence="6 8" id="KW-0411">Iron-sulfur</keyword>
<dbReference type="EMBL" id="MFNF01000061">
    <property type="protein sequence ID" value="OGG99079.1"/>
    <property type="molecule type" value="Genomic_DNA"/>
</dbReference>
<dbReference type="GO" id="GO:0000287">
    <property type="term" value="F:magnesium ion binding"/>
    <property type="evidence" value="ECO:0007669"/>
    <property type="project" value="UniProtKB-UniRule"/>
</dbReference>
<dbReference type="GO" id="GO:0008616">
    <property type="term" value="P:tRNA queuosine(34) biosynthetic process"/>
    <property type="evidence" value="ECO:0007669"/>
    <property type="project" value="UniProtKB-UniRule"/>
</dbReference>
<evidence type="ECO:0000259" key="9">
    <source>
        <dbReference type="PROSITE" id="PS51918"/>
    </source>
</evidence>
<dbReference type="PANTHER" id="PTHR42836">
    <property type="entry name" value="7-CARBOXY-7-DEAZAGUANINE SYNTHASE"/>
    <property type="match status" value="1"/>
</dbReference>
<dbReference type="GO" id="GO:0051539">
    <property type="term" value="F:4 iron, 4 sulfur cluster binding"/>
    <property type="evidence" value="ECO:0007669"/>
    <property type="project" value="UniProtKB-UniRule"/>
</dbReference>
<comment type="similarity">
    <text evidence="8">Belongs to the radical SAM superfamily. 7-carboxy-7-deazaguanine synthase family.</text>
</comment>
<comment type="cofactor">
    <cofactor evidence="8">
        <name>Mg(2+)</name>
        <dbReference type="ChEBI" id="CHEBI:18420"/>
    </cofactor>
</comment>
<dbReference type="InterPro" id="IPR058240">
    <property type="entry name" value="rSAM_sf"/>
</dbReference>
<evidence type="ECO:0000256" key="1">
    <source>
        <dbReference type="ARBA" id="ARBA00022485"/>
    </source>
</evidence>
<dbReference type="PIRSF" id="PIRSF000370">
    <property type="entry name" value="QueE"/>
    <property type="match status" value="1"/>
</dbReference>
<comment type="caution">
    <text evidence="8">Lacks conserved residue(s) required for the propagation of feature annotation.</text>
</comment>
<sequence>MWVSEVFYSIQGEGAHMGRPAAFVRFFGCDLDCDFCDEPLHKTQKHRMSPKAVVEQLLGWPVRFVILTGGEPSLEDRNLFIGLLHSHGFEVAVETNGYEPDNIGTADWITYSPKDWDHIKTEPFYDELKLVCDIHSNKAQVLQIAALSKKPVFLQPKAQTDLLVSLANAEFCRQLILEQPKLRLSLGLQRFLRFK</sequence>
<accession>A0A1F6GLU7</accession>
<dbReference type="GO" id="GO:1904047">
    <property type="term" value="F:S-adenosyl-L-methionine binding"/>
    <property type="evidence" value="ECO:0007669"/>
    <property type="project" value="UniProtKB-UniRule"/>
</dbReference>
<name>A0A1F6GLU7_9PROT</name>
<dbReference type="Gene3D" id="3.20.20.70">
    <property type="entry name" value="Aldolase class I"/>
    <property type="match status" value="1"/>
</dbReference>
<feature type="binding site" evidence="8">
    <location>
        <position position="29"/>
    </location>
    <ligand>
        <name>[4Fe-4S] cluster</name>
        <dbReference type="ChEBI" id="CHEBI:49883"/>
        <note>4Fe-4S-S-AdoMet</note>
    </ligand>
</feature>
<feature type="binding site" evidence="8">
    <location>
        <position position="70"/>
    </location>
    <ligand>
        <name>S-adenosyl-L-methionine</name>
        <dbReference type="ChEBI" id="CHEBI:59789"/>
    </ligand>
</feature>
<feature type="binding site" evidence="8">
    <location>
        <begin position="112"/>
        <end position="114"/>
    </location>
    <ligand>
        <name>S-adenosyl-L-methionine</name>
        <dbReference type="ChEBI" id="CHEBI:59789"/>
    </ligand>
</feature>
<dbReference type="InterPro" id="IPR007197">
    <property type="entry name" value="rSAM"/>
</dbReference>
<comment type="catalytic activity">
    <reaction evidence="8">
        <text>6-carboxy-5,6,7,8-tetrahydropterin + H(+) = 7-carboxy-7-carbaguanine + NH4(+)</text>
        <dbReference type="Rhea" id="RHEA:27974"/>
        <dbReference type="ChEBI" id="CHEBI:15378"/>
        <dbReference type="ChEBI" id="CHEBI:28938"/>
        <dbReference type="ChEBI" id="CHEBI:61032"/>
        <dbReference type="ChEBI" id="CHEBI:61036"/>
        <dbReference type="EC" id="4.3.99.3"/>
    </reaction>
</comment>
<keyword evidence="2 8" id="KW-0949">S-adenosyl-L-methionine</keyword>
<dbReference type="CDD" id="cd01335">
    <property type="entry name" value="Radical_SAM"/>
    <property type="match status" value="1"/>
</dbReference>
<evidence type="ECO:0000313" key="11">
    <source>
        <dbReference type="Proteomes" id="UP000177583"/>
    </source>
</evidence>
<evidence type="ECO:0000256" key="4">
    <source>
        <dbReference type="ARBA" id="ARBA00022842"/>
    </source>
</evidence>
<evidence type="ECO:0000256" key="6">
    <source>
        <dbReference type="ARBA" id="ARBA00023014"/>
    </source>
</evidence>
<evidence type="ECO:0000256" key="8">
    <source>
        <dbReference type="HAMAP-Rule" id="MF_00917"/>
    </source>
</evidence>
<keyword evidence="3 8" id="KW-0479">Metal-binding</keyword>
<dbReference type="InterPro" id="IPR013785">
    <property type="entry name" value="Aldolase_TIM"/>
</dbReference>
<dbReference type="GO" id="GO:0016840">
    <property type="term" value="F:carbon-nitrogen lyase activity"/>
    <property type="evidence" value="ECO:0007669"/>
    <property type="project" value="UniProtKB-UniRule"/>
</dbReference>
<dbReference type="PANTHER" id="PTHR42836:SF1">
    <property type="entry name" value="7-CARBOXY-7-DEAZAGUANINE SYNTHASE"/>
    <property type="match status" value="1"/>
</dbReference>
<keyword evidence="1 8" id="KW-0004">4Fe-4S</keyword>
<feature type="binding site" evidence="8">
    <location>
        <position position="25"/>
    </location>
    <ligand>
        <name>substrate</name>
    </ligand>
</feature>
<evidence type="ECO:0000256" key="2">
    <source>
        <dbReference type="ARBA" id="ARBA00022691"/>
    </source>
</evidence>
<dbReference type="Pfam" id="PF04055">
    <property type="entry name" value="Radical_SAM"/>
    <property type="match status" value="1"/>
</dbReference>
<feature type="binding site" evidence="8">
    <location>
        <begin position="35"/>
        <end position="37"/>
    </location>
    <ligand>
        <name>S-adenosyl-L-methionine</name>
        <dbReference type="ChEBI" id="CHEBI:59789"/>
    </ligand>
</feature>
<comment type="caution">
    <text evidence="10">The sequence shown here is derived from an EMBL/GenBank/DDBJ whole genome shotgun (WGS) entry which is preliminary data.</text>
</comment>
<dbReference type="AlphaFoldDB" id="A0A1F6GLU7"/>
<comment type="subunit">
    <text evidence="8">Homodimer.</text>
</comment>
<feature type="binding site" evidence="8">
    <location>
        <position position="36"/>
    </location>
    <ligand>
        <name>[4Fe-4S] cluster</name>
        <dbReference type="ChEBI" id="CHEBI:49883"/>
        <note>4Fe-4S-S-AdoMet</note>
    </ligand>
</feature>
<comment type="pathway">
    <text evidence="8">Purine metabolism; 7-cyano-7-deazaguanine biosynthesis.</text>
</comment>
<reference evidence="10 11" key="1">
    <citation type="journal article" date="2016" name="Nat. Commun.">
        <title>Thousands of microbial genomes shed light on interconnected biogeochemical processes in an aquifer system.</title>
        <authorList>
            <person name="Anantharaman K."/>
            <person name="Brown C.T."/>
            <person name="Hug L.A."/>
            <person name="Sharon I."/>
            <person name="Castelle C.J."/>
            <person name="Probst A.J."/>
            <person name="Thomas B.C."/>
            <person name="Singh A."/>
            <person name="Wilkins M.J."/>
            <person name="Karaoz U."/>
            <person name="Brodie E.L."/>
            <person name="Williams K.H."/>
            <person name="Hubbard S.S."/>
            <person name="Banfield J.F."/>
        </authorList>
    </citation>
    <scope>NUCLEOTIDE SEQUENCE [LARGE SCALE GENOMIC DNA]</scope>
</reference>
<dbReference type="InterPro" id="IPR024924">
    <property type="entry name" value="7-CO-7-deazaguanine_synth-like"/>
</dbReference>
<comment type="cofactor">
    <cofactor evidence="8">
        <name>[4Fe-4S] cluster</name>
        <dbReference type="ChEBI" id="CHEBI:49883"/>
    </cofactor>
    <text evidence="8">Binds 1 [4Fe-4S] cluster. The cluster is coordinated with 3 cysteines and an exchangeable S-adenosyl-L-methionine.</text>
</comment>
<dbReference type="HAMAP" id="MF_00917">
    <property type="entry name" value="QueE"/>
    <property type="match status" value="1"/>
</dbReference>
<keyword evidence="5 8" id="KW-0408">Iron</keyword>
<gene>
    <name evidence="8" type="primary">queE</name>
    <name evidence="10" type="ORF">A2557_09985</name>
</gene>
<dbReference type="PROSITE" id="PS51918">
    <property type="entry name" value="RADICAL_SAM"/>
    <property type="match status" value="1"/>
</dbReference>
<dbReference type="SUPFAM" id="SSF102114">
    <property type="entry name" value="Radical SAM enzymes"/>
    <property type="match status" value="1"/>
</dbReference>
<dbReference type="SFLD" id="SFLDS00029">
    <property type="entry name" value="Radical_SAM"/>
    <property type="match status" value="1"/>
</dbReference>
<organism evidence="10 11">
    <name type="scientific">Candidatus Lambdaproteobacteria bacterium RIFOXYD2_FULL_56_26</name>
    <dbReference type="NCBI Taxonomy" id="1817773"/>
    <lineage>
        <taxon>Bacteria</taxon>
        <taxon>Pseudomonadati</taxon>
        <taxon>Pseudomonadota</taxon>
        <taxon>Candidatus Lambdaproteobacteria</taxon>
    </lineage>
</organism>
<comment type="function">
    <text evidence="8">Catalyzes the complex heterocyclic radical-mediated conversion of 6-carboxy-5,6,7,8-tetrahydropterin (CPH4) to 7-carboxy-7-deazaguanine (CDG), a step common to the biosynthetic pathways of all 7-deazapurine-containing compounds.</text>
</comment>
<feature type="binding site" evidence="8">
    <location>
        <position position="68"/>
    </location>
    <ligand>
        <name>substrate</name>
    </ligand>
</feature>
<keyword evidence="8" id="KW-0671">Queuosine biosynthesis</keyword>
<evidence type="ECO:0000256" key="7">
    <source>
        <dbReference type="ARBA" id="ARBA00023239"/>
    </source>
</evidence>
<proteinExistence type="inferred from homology"/>
<comment type="cofactor">
    <cofactor evidence="8">
        <name>S-adenosyl-L-methionine</name>
        <dbReference type="ChEBI" id="CHEBI:59789"/>
    </cofactor>
    <text evidence="8">Binds 1 S-adenosyl-L-methionine per subunit.</text>
</comment>
<evidence type="ECO:0000313" key="10">
    <source>
        <dbReference type="EMBL" id="OGG99079.1"/>
    </source>
</evidence>
<dbReference type="UniPathway" id="UPA00391"/>
<dbReference type="EC" id="4.3.99.3" evidence="8"/>